<keyword evidence="2" id="KW-0804">Transcription</keyword>
<evidence type="ECO:0000256" key="3">
    <source>
        <dbReference type="ARBA" id="ARBA00023242"/>
    </source>
</evidence>
<feature type="compositionally biased region" description="Polar residues" evidence="4">
    <location>
        <begin position="779"/>
        <end position="790"/>
    </location>
</feature>
<sequence length="833" mass="92975">MEAPAWAEHPSLRRSSTEPNGYSNVNSSAPPLSATEADRIFPHRKMAIPRLTDGMESAFTSPGRFHRRHSGCRNCREAGIICCYTDGKREKSKRQLAGLEAKIQVYDNIMKKLSIRFGMPEDQLMAFALAAEGTASQDSQLDMCTPDSKARTPSSASHSELALFANSYNNSDYVEEDFNKDEISQATGFIGQSSEISWLQTLSRELDCKSEPTPPSEVRLQLPEIDRGLISALNYYLDDQEMSCPNQLDVFSLPPKDVAAKLYKTYLEWVHPSFPILGTTPFGSQFQAFFSNPSLRPGNKWLAILNLVFALAAKYTYISEADMKLDRNDHFAYFSKARVLSMDDRLFHHTDLQQLQVEGLASLYMLASGHVNRAWKLCGSAIRGALGLGLHLRNMGEFASDASREIRYRVWWSLYMIDHRLTMITGRPSCIDDNVCTTPLPVPFDECDFGTDEAILQLQHSPGSSPSRLEKDASLASDLHARTPTAAPKATDTMAFPSCGSLYFLHLIRLTLIAKKMTTKLYSPTSTPSPWLSIEFAIHGLVTDIERWHLGLPKDYDFTSTQSSQVTQITSHQRMNLALLFYSTKMSITRPCLRQLSTIKHDEKMHNYCKKTAADCVEAACHMLRLFPEDLAAATLYKYSPWWCILHFLMQATTVLLLELAFNMEHAPEKASMIYKAAEKSQKWLRILAKSNMASEKARHLCDMLKHRIENRANMGMHNISHMGATPQNSPEDDAHVLAATGVVVKPPSPDTPPSRMYSDMLPLLDSTGIIHGPPPTYHPQSPGSFSSMETDPESGVPGGYDSGLPYDPSTGQITTSFFPGLDLDLGDFPGEF</sequence>
<dbReference type="AlphaFoldDB" id="A0A317WUD0"/>
<keyword evidence="3" id="KW-0539">Nucleus</keyword>
<organism evidence="6 7">
    <name type="scientific">Aspergillus heteromorphus CBS 117.55</name>
    <dbReference type="NCBI Taxonomy" id="1448321"/>
    <lineage>
        <taxon>Eukaryota</taxon>
        <taxon>Fungi</taxon>
        <taxon>Dikarya</taxon>
        <taxon>Ascomycota</taxon>
        <taxon>Pezizomycotina</taxon>
        <taxon>Eurotiomycetes</taxon>
        <taxon>Eurotiomycetidae</taxon>
        <taxon>Eurotiales</taxon>
        <taxon>Aspergillaceae</taxon>
        <taxon>Aspergillus</taxon>
        <taxon>Aspergillus subgen. Circumdati</taxon>
    </lineage>
</organism>
<comment type="caution">
    <text evidence="6">The sequence shown here is derived from an EMBL/GenBank/DDBJ whole genome shotgun (WGS) entry which is preliminary data.</text>
</comment>
<reference evidence="6 7" key="1">
    <citation type="submission" date="2016-12" db="EMBL/GenBank/DDBJ databases">
        <title>The genomes of Aspergillus section Nigri reveals drivers in fungal speciation.</title>
        <authorList>
            <consortium name="DOE Joint Genome Institute"/>
            <person name="Vesth T.C."/>
            <person name="Nybo J."/>
            <person name="Theobald S."/>
            <person name="Brandl J."/>
            <person name="Frisvad J.C."/>
            <person name="Nielsen K.F."/>
            <person name="Lyhne E.K."/>
            <person name="Kogle M.E."/>
            <person name="Kuo A."/>
            <person name="Riley R."/>
            <person name="Clum A."/>
            <person name="Nolan M."/>
            <person name="Lipzen A."/>
            <person name="Salamov A."/>
            <person name="Henrissat B."/>
            <person name="Wiebenga A."/>
            <person name="De Vries R.P."/>
            <person name="Grigoriev I.V."/>
            <person name="Mortensen U.H."/>
            <person name="Andersen M.R."/>
            <person name="Baker S.E."/>
        </authorList>
    </citation>
    <scope>NUCLEOTIDE SEQUENCE [LARGE SCALE GENOMIC DNA]</scope>
    <source>
        <strain evidence="6 7">CBS 117.55</strain>
    </source>
</reference>
<dbReference type="CDD" id="cd12148">
    <property type="entry name" value="fungal_TF_MHR"/>
    <property type="match status" value="1"/>
</dbReference>
<dbReference type="GO" id="GO:0008270">
    <property type="term" value="F:zinc ion binding"/>
    <property type="evidence" value="ECO:0007669"/>
    <property type="project" value="InterPro"/>
</dbReference>
<dbReference type="InterPro" id="IPR007219">
    <property type="entry name" value="XnlR_reg_dom"/>
</dbReference>
<dbReference type="GO" id="GO:0006351">
    <property type="term" value="P:DNA-templated transcription"/>
    <property type="evidence" value="ECO:0007669"/>
    <property type="project" value="InterPro"/>
</dbReference>
<keyword evidence="7" id="KW-1185">Reference proteome</keyword>
<dbReference type="PANTHER" id="PTHR47654:SF3">
    <property type="entry name" value="ZN(II)2CYS6 TRANSCRIPTION FACTOR (EUROFUNG)"/>
    <property type="match status" value="1"/>
</dbReference>
<evidence type="ECO:0000256" key="2">
    <source>
        <dbReference type="ARBA" id="ARBA00023163"/>
    </source>
</evidence>
<proteinExistence type="predicted"/>
<feature type="region of interest" description="Disordered" evidence="4">
    <location>
        <begin position="769"/>
        <end position="797"/>
    </location>
</feature>
<dbReference type="InterPro" id="IPR053230">
    <property type="entry name" value="Trans_reg_galc"/>
</dbReference>
<protein>
    <recommendedName>
        <fullName evidence="5">Xylanolytic transcriptional activator regulatory domain-containing protein</fullName>
    </recommendedName>
</protein>
<accession>A0A317WUD0</accession>
<dbReference type="Pfam" id="PF04082">
    <property type="entry name" value="Fungal_trans"/>
    <property type="match status" value="1"/>
</dbReference>
<feature type="region of interest" description="Disordered" evidence="4">
    <location>
        <begin position="1"/>
        <end position="34"/>
    </location>
</feature>
<dbReference type="RefSeq" id="XP_025402864.1">
    <property type="nucleotide sequence ID" value="XM_025546347.1"/>
</dbReference>
<dbReference type="GO" id="GO:0003677">
    <property type="term" value="F:DNA binding"/>
    <property type="evidence" value="ECO:0007669"/>
    <property type="project" value="InterPro"/>
</dbReference>
<dbReference type="GeneID" id="37068584"/>
<evidence type="ECO:0000256" key="4">
    <source>
        <dbReference type="SAM" id="MobiDB-lite"/>
    </source>
</evidence>
<evidence type="ECO:0000313" key="7">
    <source>
        <dbReference type="Proteomes" id="UP000247233"/>
    </source>
</evidence>
<dbReference type="VEuPathDB" id="FungiDB:BO70DRAFT_393221"/>
<dbReference type="PANTHER" id="PTHR47654">
    <property type="entry name" value="ZN(II)2CYS6 TRANSCRIPTION FACTOR (EUROFUNG)-RELATED"/>
    <property type="match status" value="1"/>
</dbReference>
<feature type="domain" description="Xylanolytic transcriptional activator regulatory" evidence="5">
    <location>
        <begin position="374"/>
        <end position="447"/>
    </location>
</feature>
<name>A0A317WUD0_9EURO</name>
<evidence type="ECO:0000259" key="5">
    <source>
        <dbReference type="SMART" id="SM00906"/>
    </source>
</evidence>
<feature type="compositionally biased region" description="Polar residues" evidence="4">
    <location>
        <begin position="13"/>
        <end position="30"/>
    </location>
</feature>
<evidence type="ECO:0000256" key="1">
    <source>
        <dbReference type="ARBA" id="ARBA00023015"/>
    </source>
</evidence>
<dbReference type="OrthoDB" id="5296287at2759"/>
<evidence type="ECO:0000313" key="6">
    <source>
        <dbReference type="EMBL" id="PWY90033.1"/>
    </source>
</evidence>
<dbReference type="Proteomes" id="UP000247233">
    <property type="component" value="Unassembled WGS sequence"/>
</dbReference>
<keyword evidence="1" id="KW-0805">Transcription regulation</keyword>
<dbReference type="SMART" id="SM00906">
    <property type="entry name" value="Fungal_trans"/>
    <property type="match status" value="1"/>
</dbReference>
<gene>
    <name evidence="6" type="ORF">BO70DRAFT_393221</name>
</gene>
<dbReference type="EMBL" id="MSFL01000003">
    <property type="protein sequence ID" value="PWY90033.1"/>
    <property type="molecule type" value="Genomic_DNA"/>
</dbReference>